<evidence type="ECO:0000256" key="1">
    <source>
        <dbReference type="SAM" id="MobiDB-lite"/>
    </source>
</evidence>
<evidence type="ECO:0000313" key="3">
    <source>
        <dbReference type="Proteomes" id="UP000659767"/>
    </source>
</evidence>
<feature type="region of interest" description="Disordered" evidence="1">
    <location>
        <begin position="35"/>
        <end position="69"/>
    </location>
</feature>
<name>A0ABQ2TL02_STRBA</name>
<evidence type="ECO:0000313" key="2">
    <source>
        <dbReference type="EMBL" id="GGS74431.1"/>
    </source>
</evidence>
<dbReference type="Proteomes" id="UP000659767">
    <property type="component" value="Unassembled WGS sequence"/>
</dbReference>
<reference evidence="3" key="1">
    <citation type="journal article" date="2019" name="Int. J. Syst. Evol. Microbiol.">
        <title>The Global Catalogue of Microorganisms (GCM) 10K type strain sequencing project: providing services to taxonomists for standard genome sequencing and annotation.</title>
        <authorList>
            <consortium name="The Broad Institute Genomics Platform"/>
            <consortium name="The Broad Institute Genome Sequencing Center for Infectious Disease"/>
            <person name="Wu L."/>
            <person name="Ma J."/>
        </authorList>
    </citation>
    <scope>NUCLEOTIDE SEQUENCE [LARGE SCALE GENOMIC DNA]</scope>
    <source>
        <strain evidence="3">JCM 4350</strain>
    </source>
</reference>
<feature type="compositionally biased region" description="Basic and acidic residues" evidence="1">
    <location>
        <begin position="47"/>
        <end position="65"/>
    </location>
</feature>
<gene>
    <name evidence="2" type="ORF">GCM10010253_56810</name>
</gene>
<keyword evidence="3" id="KW-1185">Reference proteome</keyword>
<sequence length="91" mass="10282">MRDFWGLRFRRPVVGGSAAPRPPWELRRLRWPGTSRRDVSVAPPREPAARRPEPSRDEPARDSPRRPVPSAVAVRVELLTVPAELLDSPAE</sequence>
<accession>A0ABQ2TL02</accession>
<organism evidence="2 3">
    <name type="scientific">Streptomyces badius</name>
    <dbReference type="NCBI Taxonomy" id="1941"/>
    <lineage>
        <taxon>Bacteria</taxon>
        <taxon>Bacillati</taxon>
        <taxon>Actinomycetota</taxon>
        <taxon>Actinomycetes</taxon>
        <taxon>Kitasatosporales</taxon>
        <taxon>Streptomycetaceae</taxon>
        <taxon>Streptomyces</taxon>
    </lineage>
</organism>
<comment type="caution">
    <text evidence="2">The sequence shown here is derived from an EMBL/GenBank/DDBJ whole genome shotgun (WGS) entry which is preliminary data.</text>
</comment>
<dbReference type="EMBL" id="BMSZ01000018">
    <property type="protein sequence ID" value="GGS74431.1"/>
    <property type="molecule type" value="Genomic_DNA"/>
</dbReference>
<proteinExistence type="predicted"/>
<protein>
    <submittedName>
        <fullName evidence="2">Uncharacterized protein</fullName>
    </submittedName>
</protein>